<sequence>MVSNETEAPNQDLEEGNERVSEQIKRNTNWGIVTCEPTLREIPRTYKPGKRSGLTHTVSKLARPVRQARLSLSLLCNDPEMVSYWKHLEDSEVIEWVRIVISDGGLIGKLWYCVTRCEGGE</sequence>
<reference evidence="2 3" key="1">
    <citation type="submission" date="2019-05" db="EMBL/GenBank/DDBJ databases">
        <title>Another draft genome of Portunus trituberculatus and its Hox gene families provides insights of decapod evolution.</title>
        <authorList>
            <person name="Jeong J.-H."/>
            <person name="Song I."/>
            <person name="Kim S."/>
            <person name="Choi T."/>
            <person name="Kim D."/>
            <person name="Ryu S."/>
            <person name="Kim W."/>
        </authorList>
    </citation>
    <scope>NUCLEOTIDE SEQUENCE [LARGE SCALE GENOMIC DNA]</scope>
    <source>
        <tissue evidence="2">Muscle</tissue>
    </source>
</reference>
<proteinExistence type="predicted"/>
<evidence type="ECO:0000313" key="3">
    <source>
        <dbReference type="Proteomes" id="UP000324222"/>
    </source>
</evidence>
<dbReference type="EMBL" id="VSRR010001016">
    <property type="protein sequence ID" value="MPC21781.1"/>
    <property type="molecule type" value="Genomic_DNA"/>
</dbReference>
<keyword evidence="3" id="KW-1185">Reference proteome</keyword>
<organism evidence="2 3">
    <name type="scientific">Portunus trituberculatus</name>
    <name type="common">Swimming crab</name>
    <name type="synonym">Neptunus trituberculatus</name>
    <dbReference type="NCBI Taxonomy" id="210409"/>
    <lineage>
        <taxon>Eukaryota</taxon>
        <taxon>Metazoa</taxon>
        <taxon>Ecdysozoa</taxon>
        <taxon>Arthropoda</taxon>
        <taxon>Crustacea</taxon>
        <taxon>Multicrustacea</taxon>
        <taxon>Malacostraca</taxon>
        <taxon>Eumalacostraca</taxon>
        <taxon>Eucarida</taxon>
        <taxon>Decapoda</taxon>
        <taxon>Pleocyemata</taxon>
        <taxon>Brachyura</taxon>
        <taxon>Eubrachyura</taxon>
        <taxon>Portunoidea</taxon>
        <taxon>Portunidae</taxon>
        <taxon>Portuninae</taxon>
        <taxon>Portunus</taxon>
    </lineage>
</organism>
<feature type="region of interest" description="Disordered" evidence="1">
    <location>
        <begin position="1"/>
        <end position="21"/>
    </location>
</feature>
<accession>A0A5B7DJN5</accession>
<dbReference type="Proteomes" id="UP000324222">
    <property type="component" value="Unassembled WGS sequence"/>
</dbReference>
<gene>
    <name evidence="2" type="ORF">E2C01_014776</name>
</gene>
<name>A0A5B7DJN5_PORTR</name>
<protein>
    <submittedName>
        <fullName evidence="2">Uncharacterized protein</fullName>
    </submittedName>
</protein>
<evidence type="ECO:0000256" key="1">
    <source>
        <dbReference type="SAM" id="MobiDB-lite"/>
    </source>
</evidence>
<comment type="caution">
    <text evidence="2">The sequence shown here is derived from an EMBL/GenBank/DDBJ whole genome shotgun (WGS) entry which is preliminary data.</text>
</comment>
<evidence type="ECO:0000313" key="2">
    <source>
        <dbReference type="EMBL" id="MPC21781.1"/>
    </source>
</evidence>
<dbReference type="AlphaFoldDB" id="A0A5B7DJN5"/>